<feature type="transmembrane region" description="Helical" evidence="5">
    <location>
        <begin position="235"/>
        <end position="255"/>
    </location>
</feature>
<evidence type="ECO:0000256" key="4">
    <source>
        <dbReference type="ARBA" id="ARBA00023136"/>
    </source>
</evidence>
<evidence type="ECO:0000313" key="7">
    <source>
        <dbReference type="EMBL" id="MET1754009.1"/>
    </source>
</evidence>
<keyword evidence="8" id="KW-1185">Reference proteome</keyword>
<feature type="transmembrane region" description="Helical" evidence="5">
    <location>
        <begin position="320"/>
        <end position="346"/>
    </location>
</feature>
<feature type="transmembrane region" description="Helical" evidence="5">
    <location>
        <begin position="121"/>
        <end position="145"/>
    </location>
</feature>
<feature type="transmembrane region" description="Helical" evidence="5">
    <location>
        <begin position="198"/>
        <end position="223"/>
    </location>
</feature>
<sequence>MAATKKSYTKLALMILLVGLISLEIGVFTGGSLNIGNVLMVMSCLMAALLIYISPRIGAGKRFYLIGPDYVYITYLAWCALSALWSLDPIGTLTQTIYLGALWLGCSAVGMQASPSMAANYLLRAAVVIALASFAMIPVSSQLAFQPFSSTGLPELRGVFAHQLRLGAFMSVCVAFIMIGVLDGSSRSLVGQNAATRWAMFLILFICMVAALARSYTAYMLLALPISILLSRRGWIRWTTIVLVGAMVTFIMIYADQIVGLLGDEGGDVTLSGRTRVWEVTMSAYEEGPALRGMGYATFNLPAFDSMWNYYRPPHPHNSFIAALFETGLIGAVLTAVFILSQIVTVVRSANMRRATSLGLFLIIMTFLASLTGVNYAGKPSTLFGLTMLFVAIEGRLVGSVNSVIRKQRSGARRASKLQSVLPAAPSSSEVTR</sequence>
<protein>
    <submittedName>
        <fullName evidence="7">O-antigen ligase family protein</fullName>
    </submittedName>
</protein>
<keyword evidence="2 5" id="KW-0812">Transmembrane</keyword>
<feature type="transmembrane region" description="Helical" evidence="5">
    <location>
        <begin position="383"/>
        <end position="405"/>
    </location>
</feature>
<evidence type="ECO:0000313" key="8">
    <source>
        <dbReference type="Proteomes" id="UP001548713"/>
    </source>
</evidence>
<evidence type="ECO:0000259" key="6">
    <source>
        <dbReference type="Pfam" id="PF04932"/>
    </source>
</evidence>
<feature type="domain" description="O-antigen ligase-related" evidence="6">
    <location>
        <begin position="200"/>
        <end position="335"/>
    </location>
</feature>
<feature type="transmembrane region" description="Helical" evidence="5">
    <location>
        <begin position="65"/>
        <end position="85"/>
    </location>
</feature>
<evidence type="ECO:0000256" key="3">
    <source>
        <dbReference type="ARBA" id="ARBA00022989"/>
    </source>
</evidence>
<comment type="subcellular location">
    <subcellularLocation>
        <location evidence="1">Membrane</location>
        <topology evidence="1">Multi-pass membrane protein</topology>
    </subcellularLocation>
</comment>
<accession>A0ABV2CX64</accession>
<reference evidence="7 8" key="1">
    <citation type="submission" date="2024-07" db="EMBL/GenBank/DDBJ databases">
        <title>Novosphingobium kalidii RD2P27.</title>
        <authorList>
            <person name="Sun J.-Q."/>
        </authorList>
    </citation>
    <scope>NUCLEOTIDE SEQUENCE [LARGE SCALE GENOMIC DNA]</scope>
    <source>
        <strain evidence="7 8">RD2P27</strain>
    </source>
</reference>
<evidence type="ECO:0000256" key="2">
    <source>
        <dbReference type="ARBA" id="ARBA00022692"/>
    </source>
</evidence>
<dbReference type="Pfam" id="PF04932">
    <property type="entry name" value="Wzy_C"/>
    <property type="match status" value="1"/>
</dbReference>
<comment type="caution">
    <text evidence="7">The sequence shown here is derived from an EMBL/GenBank/DDBJ whole genome shotgun (WGS) entry which is preliminary data.</text>
</comment>
<feature type="transmembrane region" description="Helical" evidence="5">
    <location>
        <begin position="166"/>
        <end position="186"/>
    </location>
</feature>
<feature type="transmembrane region" description="Helical" evidence="5">
    <location>
        <begin position="35"/>
        <end position="53"/>
    </location>
</feature>
<dbReference type="EMBL" id="JBEWLY010000004">
    <property type="protein sequence ID" value="MET1754009.1"/>
    <property type="molecule type" value="Genomic_DNA"/>
</dbReference>
<keyword evidence="7" id="KW-0436">Ligase</keyword>
<feature type="transmembrane region" description="Helical" evidence="5">
    <location>
        <begin position="12"/>
        <end position="29"/>
    </location>
</feature>
<dbReference type="InterPro" id="IPR007016">
    <property type="entry name" value="O-antigen_ligase-rel_domated"/>
</dbReference>
<dbReference type="RefSeq" id="WP_353982422.1">
    <property type="nucleotide sequence ID" value="NZ_JBEWLY010000004.1"/>
</dbReference>
<evidence type="ECO:0000256" key="1">
    <source>
        <dbReference type="ARBA" id="ARBA00004141"/>
    </source>
</evidence>
<dbReference type="InterPro" id="IPR051533">
    <property type="entry name" value="WaaL-like"/>
</dbReference>
<evidence type="ECO:0000256" key="5">
    <source>
        <dbReference type="SAM" id="Phobius"/>
    </source>
</evidence>
<proteinExistence type="predicted"/>
<dbReference type="PANTHER" id="PTHR37422:SF17">
    <property type="entry name" value="O-ANTIGEN LIGASE"/>
    <property type="match status" value="1"/>
</dbReference>
<keyword evidence="4 5" id="KW-0472">Membrane</keyword>
<organism evidence="7 8">
    <name type="scientific">Novosphingobium kalidii</name>
    <dbReference type="NCBI Taxonomy" id="3230299"/>
    <lineage>
        <taxon>Bacteria</taxon>
        <taxon>Pseudomonadati</taxon>
        <taxon>Pseudomonadota</taxon>
        <taxon>Alphaproteobacteria</taxon>
        <taxon>Sphingomonadales</taxon>
        <taxon>Sphingomonadaceae</taxon>
        <taxon>Novosphingobium</taxon>
    </lineage>
</organism>
<feature type="transmembrane region" description="Helical" evidence="5">
    <location>
        <begin position="358"/>
        <end position="377"/>
    </location>
</feature>
<dbReference type="PANTHER" id="PTHR37422">
    <property type="entry name" value="TEICHURONIC ACID BIOSYNTHESIS PROTEIN TUAE"/>
    <property type="match status" value="1"/>
</dbReference>
<gene>
    <name evidence="7" type="ORF">ABVV53_00810</name>
</gene>
<dbReference type="Proteomes" id="UP001548713">
    <property type="component" value="Unassembled WGS sequence"/>
</dbReference>
<keyword evidence="3 5" id="KW-1133">Transmembrane helix</keyword>
<dbReference type="GO" id="GO:0016874">
    <property type="term" value="F:ligase activity"/>
    <property type="evidence" value="ECO:0007669"/>
    <property type="project" value="UniProtKB-KW"/>
</dbReference>
<name>A0ABV2CX64_9SPHN</name>